<dbReference type="EMBL" id="MFAZ01000016">
    <property type="protein sequence ID" value="OGD87305.1"/>
    <property type="molecule type" value="Genomic_DNA"/>
</dbReference>
<name>A0A1F5G653_9BACT</name>
<proteinExistence type="predicted"/>
<sequence>MKIKLPFGGSKERGIISQGIQPLPSAAEDPHAGLVAYYAADRTPIEKVVTALDGQFKDPKLVGALVVRIEAARQAKRERDLPNP</sequence>
<gene>
    <name evidence="1" type="ORF">A2870_00025</name>
</gene>
<accession>A0A1F5G653</accession>
<reference evidence="1 2" key="1">
    <citation type="journal article" date="2016" name="Nat. Commun.">
        <title>Thousands of microbial genomes shed light on interconnected biogeochemical processes in an aquifer system.</title>
        <authorList>
            <person name="Anantharaman K."/>
            <person name="Brown C.T."/>
            <person name="Hug L.A."/>
            <person name="Sharon I."/>
            <person name="Castelle C.J."/>
            <person name="Probst A.J."/>
            <person name="Thomas B.C."/>
            <person name="Singh A."/>
            <person name="Wilkins M.J."/>
            <person name="Karaoz U."/>
            <person name="Brodie E.L."/>
            <person name="Williams K.H."/>
            <person name="Hubbard S.S."/>
            <person name="Banfield J.F."/>
        </authorList>
    </citation>
    <scope>NUCLEOTIDE SEQUENCE [LARGE SCALE GENOMIC DNA]</scope>
</reference>
<dbReference type="AlphaFoldDB" id="A0A1F5G653"/>
<dbReference type="STRING" id="1797711.A2870_00025"/>
<organism evidence="1 2">
    <name type="scientific">Candidatus Curtissbacteria bacterium RIFCSPHIGHO2_01_FULL_41_11</name>
    <dbReference type="NCBI Taxonomy" id="1797711"/>
    <lineage>
        <taxon>Bacteria</taxon>
        <taxon>Candidatus Curtissiibacteriota</taxon>
    </lineage>
</organism>
<evidence type="ECO:0000313" key="2">
    <source>
        <dbReference type="Proteomes" id="UP000179102"/>
    </source>
</evidence>
<protein>
    <submittedName>
        <fullName evidence="1">Uncharacterized protein</fullName>
    </submittedName>
</protein>
<evidence type="ECO:0000313" key="1">
    <source>
        <dbReference type="EMBL" id="OGD87305.1"/>
    </source>
</evidence>
<dbReference type="Proteomes" id="UP000179102">
    <property type="component" value="Unassembled WGS sequence"/>
</dbReference>
<comment type="caution">
    <text evidence="1">The sequence shown here is derived from an EMBL/GenBank/DDBJ whole genome shotgun (WGS) entry which is preliminary data.</text>
</comment>